<protein>
    <submittedName>
        <fullName evidence="3">ATP-binding protein</fullName>
    </submittedName>
</protein>
<comment type="caution">
    <text evidence="3">The sequence shown here is derived from an EMBL/GenBank/DDBJ whole genome shotgun (WGS) entry which is preliminary data.</text>
</comment>
<dbReference type="InterPro" id="IPR032834">
    <property type="entry name" value="NatK-like_C"/>
</dbReference>
<evidence type="ECO:0000259" key="2">
    <source>
        <dbReference type="Pfam" id="PF14501"/>
    </source>
</evidence>
<feature type="transmembrane region" description="Helical" evidence="1">
    <location>
        <begin position="12"/>
        <end position="31"/>
    </location>
</feature>
<gene>
    <name evidence="3" type="ORF">PBV87_18600</name>
</gene>
<sequence>MELVTTDRLVRGIINVSIISVIFLFYIVTLFRMISEKSYIHFLLKVLEGQLKIQFNHYNNLEYAMKKSRTIVHDTKHHILALDTLLANENVEEAKKYLENMKSDLFLLEKNTICQHKLIDAILQFNIGECAKKNIQLDYDVEIPEHISIDNFDLSIVFGNLLNNAVESCENMTDDSIDKHITIIAHIINNNLVIKVKNTTTNTVRLNSKGMLKTIKKDVFNHGIGLLSIKNSVEKYNGDMSYQVVDHIFEIKLIMYISN</sequence>
<reference evidence="3" key="1">
    <citation type="journal article" date="2023" name="Int. J. Syst. Evol. Microbiol.">
        <title>&lt;i&gt;Holtiella tumoricola&lt;/i&gt; gen. nov. sp. nov., isolated from a human clinical sample.</title>
        <authorList>
            <person name="Allen-Vercoe E."/>
            <person name="Daigneault M.C."/>
            <person name="Vancuren S.J."/>
            <person name="Cochrane K."/>
            <person name="O'Neal L.L."/>
            <person name="Sankaranarayanan K."/>
            <person name="Lawson P.A."/>
        </authorList>
    </citation>
    <scope>NUCLEOTIDE SEQUENCE</scope>
    <source>
        <strain evidence="3">CC70A</strain>
    </source>
</reference>
<evidence type="ECO:0000313" key="4">
    <source>
        <dbReference type="Proteomes" id="UP001169242"/>
    </source>
</evidence>
<dbReference type="PANTHER" id="PTHR40448">
    <property type="entry name" value="TWO-COMPONENT SENSOR HISTIDINE KINASE"/>
    <property type="match status" value="1"/>
</dbReference>
<keyword evidence="4" id="KW-1185">Reference proteome</keyword>
<feature type="domain" description="Sensor histidine kinase NatK-like C-terminal" evidence="2">
    <location>
        <begin position="151"/>
        <end position="254"/>
    </location>
</feature>
<accession>A0AA42DRM5</accession>
<dbReference type="GO" id="GO:0005524">
    <property type="term" value="F:ATP binding"/>
    <property type="evidence" value="ECO:0007669"/>
    <property type="project" value="UniProtKB-KW"/>
</dbReference>
<evidence type="ECO:0000313" key="3">
    <source>
        <dbReference type="EMBL" id="MDA3733494.1"/>
    </source>
</evidence>
<dbReference type="CDD" id="cd16935">
    <property type="entry name" value="HATPase_AgrC-ComD-like"/>
    <property type="match status" value="1"/>
</dbReference>
<dbReference type="Gene3D" id="3.30.565.10">
    <property type="entry name" value="Histidine kinase-like ATPase, C-terminal domain"/>
    <property type="match status" value="1"/>
</dbReference>
<keyword evidence="1" id="KW-0472">Membrane</keyword>
<dbReference type="InterPro" id="IPR036890">
    <property type="entry name" value="HATPase_C_sf"/>
</dbReference>
<dbReference type="GO" id="GO:0042802">
    <property type="term" value="F:identical protein binding"/>
    <property type="evidence" value="ECO:0007669"/>
    <property type="project" value="TreeGrafter"/>
</dbReference>
<dbReference type="AlphaFoldDB" id="A0AA42DRM5"/>
<name>A0AA42DRM5_9FIRM</name>
<dbReference type="SUPFAM" id="SSF55874">
    <property type="entry name" value="ATPase domain of HSP90 chaperone/DNA topoisomerase II/histidine kinase"/>
    <property type="match status" value="1"/>
</dbReference>
<dbReference type="PANTHER" id="PTHR40448:SF1">
    <property type="entry name" value="TWO-COMPONENT SENSOR HISTIDINE KINASE"/>
    <property type="match status" value="1"/>
</dbReference>
<keyword evidence="1" id="KW-1133">Transmembrane helix</keyword>
<dbReference type="Pfam" id="PF14501">
    <property type="entry name" value="HATPase_c_5"/>
    <property type="match status" value="1"/>
</dbReference>
<dbReference type="Proteomes" id="UP001169242">
    <property type="component" value="Unassembled WGS sequence"/>
</dbReference>
<keyword evidence="3" id="KW-0067">ATP-binding</keyword>
<organism evidence="3 4">
    <name type="scientific">Holtiella tumoricola</name>
    <dbReference type="NCBI Taxonomy" id="3018743"/>
    <lineage>
        <taxon>Bacteria</taxon>
        <taxon>Bacillati</taxon>
        <taxon>Bacillota</taxon>
        <taxon>Clostridia</taxon>
        <taxon>Lachnospirales</taxon>
        <taxon>Cellulosilyticaceae</taxon>
        <taxon>Holtiella</taxon>
    </lineage>
</organism>
<dbReference type="EMBL" id="JAQIFT010000062">
    <property type="protein sequence ID" value="MDA3733494.1"/>
    <property type="molecule type" value="Genomic_DNA"/>
</dbReference>
<evidence type="ECO:0000256" key="1">
    <source>
        <dbReference type="SAM" id="Phobius"/>
    </source>
</evidence>
<proteinExistence type="predicted"/>
<dbReference type="RefSeq" id="WP_271013310.1">
    <property type="nucleotide sequence ID" value="NZ_JAQIFT010000062.1"/>
</dbReference>
<keyword evidence="1" id="KW-0812">Transmembrane</keyword>
<keyword evidence="3" id="KW-0547">Nucleotide-binding</keyword>